<dbReference type="Pfam" id="PF06792">
    <property type="entry name" value="UPF0261"/>
    <property type="match status" value="1"/>
</dbReference>
<evidence type="ECO:0000259" key="1">
    <source>
        <dbReference type="Pfam" id="PF06792"/>
    </source>
</evidence>
<evidence type="ECO:0000259" key="2">
    <source>
        <dbReference type="Pfam" id="PF23189"/>
    </source>
</evidence>
<dbReference type="Gene3D" id="3.40.50.12030">
    <property type="entry name" value="Uncharacterised protein family UPF0261, NC domain"/>
    <property type="match status" value="1"/>
</dbReference>
<dbReference type="CDD" id="cd15488">
    <property type="entry name" value="Tm-1-like"/>
    <property type="match status" value="1"/>
</dbReference>
<dbReference type="Pfam" id="PF23189">
    <property type="entry name" value="UPF0261_C"/>
    <property type="match status" value="1"/>
</dbReference>
<dbReference type="InterPro" id="IPR008322">
    <property type="entry name" value="UPF0261"/>
</dbReference>
<proteinExistence type="predicted"/>
<dbReference type="InterPro" id="IPR044122">
    <property type="entry name" value="UPF0261_N"/>
</dbReference>
<dbReference type="Gene3D" id="3.40.50.12020">
    <property type="entry name" value="Uncharacterised protein family UPF0261, NN domain"/>
    <property type="match status" value="1"/>
</dbReference>
<gene>
    <name evidence="3" type="ORF">TWF718_000335</name>
</gene>
<dbReference type="EMBL" id="JAVHNR010000001">
    <property type="protein sequence ID" value="KAK6355959.1"/>
    <property type="molecule type" value="Genomic_DNA"/>
</dbReference>
<dbReference type="NCBIfam" id="NF002674">
    <property type="entry name" value="PRK02399.1-2"/>
    <property type="match status" value="1"/>
</dbReference>
<feature type="domain" description="UPF0261" evidence="2">
    <location>
        <begin position="204"/>
        <end position="424"/>
    </location>
</feature>
<keyword evidence="4" id="KW-1185">Reference proteome</keyword>
<name>A0AAN8NBW4_9PEZI</name>
<dbReference type="PANTHER" id="PTHR31862">
    <property type="entry name" value="UPF0261 DOMAIN PROTEIN (AFU_ORTHOLOGUE AFUA_1G10120)"/>
    <property type="match status" value="1"/>
</dbReference>
<protein>
    <submittedName>
        <fullName evidence="3">Uncharacterized protein</fullName>
    </submittedName>
</protein>
<sequence length="428" mass="46430">MSVYETLRIAIVGTCDTKLEDLLYLYRRMLDFSNSLEKNSFSINPVLINTGRPSASCDHQNIDISIHSLLPPTTVYSSRNDLVAMIGGALEKYLLDLVRSGKIHGVLAIGGSCGSSIVAKALQSLPFGFPKVLLSTMASGDIRPYIGCSDVSVIYSVVDIAGLNSLIKQALENSVGAIVGMVKSRALTGSKLPASNFALECRKKKKIAMTMFGVTTPACNAARAVLEKNDCEVYVFHATGSGGMAMEKLILEGAFDGVLDLTTTELADEAFGGILSAGSERLKGAARKGIPMIISTGALDCINFGPKETVPERYKERKVYVHNSAVTLVRTNEQENRGLSGIICDRLIQNSREDKRHKIQVWLPLRSLSMIDQNEILFKDEKANQILHESITASLRDTGIRVVSKDLDINDKEFAEGVAIALLQTIAQ</sequence>
<dbReference type="InterPro" id="IPR051353">
    <property type="entry name" value="Tobamovirus_resist_UPF0261"/>
</dbReference>
<dbReference type="PIRSF" id="PIRSF033271">
    <property type="entry name" value="UCP033271"/>
    <property type="match status" value="1"/>
</dbReference>
<accession>A0AAN8NBW4</accession>
<evidence type="ECO:0000313" key="3">
    <source>
        <dbReference type="EMBL" id="KAK6355959.1"/>
    </source>
</evidence>
<feature type="domain" description="UPF0261" evidence="1">
    <location>
        <begin position="8"/>
        <end position="185"/>
    </location>
</feature>
<dbReference type="InterPro" id="IPR056778">
    <property type="entry name" value="UPF0261_C"/>
</dbReference>
<comment type="caution">
    <text evidence="3">The sequence shown here is derived from an EMBL/GenBank/DDBJ whole genome shotgun (WGS) entry which is preliminary data.</text>
</comment>
<evidence type="ECO:0000313" key="4">
    <source>
        <dbReference type="Proteomes" id="UP001313282"/>
    </source>
</evidence>
<organism evidence="3 4">
    <name type="scientific">Orbilia javanica</name>
    <dbReference type="NCBI Taxonomy" id="47235"/>
    <lineage>
        <taxon>Eukaryota</taxon>
        <taxon>Fungi</taxon>
        <taxon>Dikarya</taxon>
        <taxon>Ascomycota</taxon>
        <taxon>Pezizomycotina</taxon>
        <taxon>Orbiliomycetes</taxon>
        <taxon>Orbiliales</taxon>
        <taxon>Orbiliaceae</taxon>
        <taxon>Orbilia</taxon>
    </lineage>
</organism>
<dbReference type="AlphaFoldDB" id="A0AAN8NBW4"/>
<dbReference type="PANTHER" id="PTHR31862:SF1">
    <property type="entry name" value="UPF0261 DOMAIN PROTEIN (AFU_ORTHOLOGUE AFUA_1G10120)"/>
    <property type="match status" value="1"/>
</dbReference>
<dbReference type="Proteomes" id="UP001313282">
    <property type="component" value="Unassembled WGS sequence"/>
</dbReference>
<reference evidence="3 4" key="1">
    <citation type="submission" date="2019-10" db="EMBL/GenBank/DDBJ databases">
        <authorList>
            <person name="Palmer J.M."/>
        </authorList>
    </citation>
    <scope>NUCLEOTIDE SEQUENCE [LARGE SCALE GENOMIC DNA]</scope>
    <source>
        <strain evidence="3 4">TWF718</strain>
    </source>
</reference>